<comment type="caution">
    <text evidence="2">The sequence shown here is derived from an EMBL/GenBank/DDBJ whole genome shotgun (WGS) entry which is preliminary data.</text>
</comment>
<dbReference type="RefSeq" id="WP_162370252.1">
    <property type="nucleotide sequence ID" value="NZ_JAAEEH010000016.1"/>
</dbReference>
<feature type="compositionally biased region" description="Basic and acidic residues" evidence="1">
    <location>
        <begin position="25"/>
        <end position="39"/>
    </location>
</feature>
<feature type="compositionally biased region" description="Basic and acidic residues" evidence="1">
    <location>
        <begin position="48"/>
        <end position="78"/>
    </location>
</feature>
<evidence type="ECO:0000313" key="3">
    <source>
        <dbReference type="Proteomes" id="UP000461585"/>
    </source>
</evidence>
<reference evidence="2 3" key="1">
    <citation type="submission" date="2020-01" db="EMBL/GenBank/DDBJ databases">
        <title>Anaeroalcalibacter tamaniensis gen. nov., sp. nov., moderately halophilic strictly anaerobic fermenter bacterium from mud volcano of Taman peninsula.</title>
        <authorList>
            <person name="Frolova A."/>
            <person name="Merkel A.Y."/>
            <person name="Slobodkin A.I."/>
        </authorList>
    </citation>
    <scope>NUCLEOTIDE SEQUENCE [LARGE SCALE GENOMIC DNA]</scope>
    <source>
        <strain evidence="2 3">F-3ap</strain>
    </source>
</reference>
<sequence>MEDFLVLALTFLLVVGSGILKNRSAKRESTVSDAGKKPLPDPAGARATTEKVAVEADWRTNRTDAQARETPRRPDRKQAAPAAKKVRSSKPALKMRLDKSGLRQSILMAEVLGPPRGKRSHAQSKR</sequence>
<proteinExistence type="predicted"/>
<keyword evidence="3" id="KW-1185">Reference proteome</keyword>
<dbReference type="AlphaFoldDB" id="A0A7X5HVN8"/>
<name>A0A7X5HVN8_9FIRM</name>
<evidence type="ECO:0000313" key="2">
    <source>
        <dbReference type="EMBL" id="NDL67523.1"/>
    </source>
</evidence>
<protein>
    <submittedName>
        <fullName evidence="2">Uncharacterized protein</fullName>
    </submittedName>
</protein>
<feature type="region of interest" description="Disordered" evidence="1">
    <location>
        <begin position="23"/>
        <end position="99"/>
    </location>
</feature>
<evidence type="ECO:0000256" key="1">
    <source>
        <dbReference type="SAM" id="MobiDB-lite"/>
    </source>
</evidence>
<organism evidence="2 3">
    <name type="scientific">Anaerotalea alkaliphila</name>
    <dbReference type="NCBI Taxonomy" id="2662126"/>
    <lineage>
        <taxon>Bacteria</taxon>
        <taxon>Bacillati</taxon>
        <taxon>Bacillota</taxon>
        <taxon>Clostridia</taxon>
        <taxon>Eubacteriales</taxon>
        <taxon>Anaerotalea</taxon>
    </lineage>
</organism>
<gene>
    <name evidence="2" type="ORF">GXN74_07170</name>
</gene>
<dbReference type="EMBL" id="JAAEEH010000016">
    <property type="protein sequence ID" value="NDL67523.1"/>
    <property type="molecule type" value="Genomic_DNA"/>
</dbReference>
<accession>A0A7X5HVN8</accession>
<dbReference type="Proteomes" id="UP000461585">
    <property type="component" value="Unassembled WGS sequence"/>
</dbReference>